<proteinExistence type="inferred from homology"/>
<name>A0A7U3VQQ1_9ACTN</name>
<dbReference type="SUPFAM" id="SSF54001">
    <property type="entry name" value="Cysteine proteinases"/>
    <property type="match status" value="1"/>
</dbReference>
<feature type="region of interest" description="Disordered" evidence="5">
    <location>
        <begin position="358"/>
        <end position="421"/>
    </location>
</feature>
<comment type="similarity">
    <text evidence="1">Belongs to the peptidase C40 family.</text>
</comment>
<evidence type="ECO:0000256" key="6">
    <source>
        <dbReference type="SAM" id="SignalP"/>
    </source>
</evidence>
<protein>
    <submittedName>
        <fullName evidence="8">Putative NPL/P60 family secreted protein</fullName>
    </submittedName>
</protein>
<sequence>MARQPSSWFRSAVVCGSLLAAAALSLPTAQQAAARPYDPPAGQVPLSTLLTRLQTYYQQTETATEAYNKAKETADQKRTAARKADRQLADQKTAVAASKAQLGLMATQMYRNGGVSPYLSLLGGQTPQDFFGQRHVLGQMAQRQRSVLGQLTAGEAKLKKLNTQAQKALDTAEQAQTVAGAKQKDVQAHLKQVEGMLAGLTGVQITELQKLEQADTDQAQQKFMDSKALGGDPALRAPSLAGDRAIGYAFDQLGKPYLWGAQGPDAFDCSGLTSQAWAHAGTVIPRTSQEQWAKLPHVPLELLRPGDLVIYFKGATHVALYIGDGLVIQAPRPGSYVKVSPIAANPILGAVRPDLGEQPISGYKPRPVPKNAEQPLPIAAQTKSPAKTAKKTATKTTATPAPSPSPTGTPSPSPTGTPAAG</sequence>
<dbReference type="GO" id="GO:0008234">
    <property type="term" value="F:cysteine-type peptidase activity"/>
    <property type="evidence" value="ECO:0007669"/>
    <property type="project" value="UniProtKB-KW"/>
</dbReference>
<evidence type="ECO:0000259" key="7">
    <source>
        <dbReference type="PROSITE" id="PS51935"/>
    </source>
</evidence>
<dbReference type="InterPro" id="IPR051794">
    <property type="entry name" value="PG_Endopeptidase_C40"/>
</dbReference>
<dbReference type="Gene3D" id="3.90.1720.10">
    <property type="entry name" value="endopeptidase domain like (from Nostoc punctiforme)"/>
    <property type="match status" value="1"/>
</dbReference>
<evidence type="ECO:0000256" key="1">
    <source>
        <dbReference type="ARBA" id="ARBA00007074"/>
    </source>
</evidence>
<feature type="compositionally biased region" description="Pro residues" evidence="5">
    <location>
        <begin position="401"/>
        <end position="415"/>
    </location>
</feature>
<dbReference type="PROSITE" id="PS51935">
    <property type="entry name" value="NLPC_P60"/>
    <property type="match status" value="1"/>
</dbReference>
<evidence type="ECO:0000256" key="2">
    <source>
        <dbReference type="ARBA" id="ARBA00022670"/>
    </source>
</evidence>
<dbReference type="Gene3D" id="6.10.250.3150">
    <property type="match status" value="1"/>
</dbReference>
<evidence type="ECO:0000256" key="4">
    <source>
        <dbReference type="ARBA" id="ARBA00022807"/>
    </source>
</evidence>
<feature type="domain" description="NlpC/P60" evidence="7">
    <location>
        <begin position="239"/>
        <end position="367"/>
    </location>
</feature>
<organism evidence="8 9">
    <name type="scientific">Actinacidiphila reveromycinica</name>
    <dbReference type="NCBI Taxonomy" id="659352"/>
    <lineage>
        <taxon>Bacteria</taxon>
        <taxon>Bacillati</taxon>
        <taxon>Actinomycetota</taxon>
        <taxon>Actinomycetes</taxon>
        <taxon>Kitasatosporales</taxon>
        <taxon>Streptomycetaceae</taxon>
        <taxon>Actinacidiphila</taxon>
    </lineage>
</organism>
<reference evidence="8 9" key="3">
    <citation type="journal article" date="2011" name="Nat. Chem. Biol.">
        <title>Reveromycin A biosynthesis uses RevG and RevJ for stereospecific spiroacetal formation.</title>
        <authorList>
            <person name="Takahashi S."/>
            <person name="Toyoda A."/>
            <person name="Sekiyama Y."/>
            <person name="Takagi H."/>
            <person name="Nogawa T."/>
            <person name="Uramoto M."/>
            <person name="Suzuki R."/>
            <person name="Koshino H."/>
            <person name="Kumano T."/>
            <person name="Panthee S."/>
            <person name="Dairi T."/>
            <person name="Ishikawa J."/>
            <person name="Ikeda H."/>
            <person name="Sakaki Y."/>
            <person name="Osada H."/>
        </authorList>
    </citation>
    <scope>NUCLEOTIDE SEQUENCE [LARGE SCALE GENOMIC DNA]</scope>
    <source>
        <strain evidence="8 9">SN-593</strain>
    </source>
</reference>
<dbReference type="GO" id="GO:0006508">
    <property type="term" value="P:proteolysis"/>
    <property type="evidence" value="ECO:0007669"/>
    <property type="project" value="UniProtKB-KW"/>
</dbReference>
<dbReference type="EMBL" id="AP018365">
    <property type="protein sequence ID" value="BBB00041.1"/>
    <property type="molecule type" value="Genomic_DNA"/>
</dbReference>
<feature type="chain" id="PRO_5032730630" evidence="6">
    <location>
        <begin position="33"/>
        <end position="421"/>
    </location>
</feature>
<evidence type="ECO:0000313" key="8">
    <source>
        <dbReference type="EMBL" id="BBB00041.1"/>
    </source>
</evidence>
<dbReference type="KEGG" id="arev:RVR_6925"/>
<reference evidence="8 9" key="1">
    <citation type="journal article" date="2010" name="J. Bacteriol.">
        <title>Biochemical characterization of a novel indole prenyltransferase from Streptomyces sp. SN-593.</title>
        <authorList>
            <person name="Takahashi S."/>
            <person name="Takagi H."/>
            <person name="Toyoda A."/>
            <person name="Uramoto M."/>
            <person name="Nogawa T."/>
            <person name="Ueki M."/>
            <person name="Sakaki Y."/>
            <person name="Osada H."/>
        </authorList>
    </citation>
    <scope>NUCLEOTIDE SEQUENCE [LARGE SCALE GENOMIC DNA]</scope>
    <source>
        <strain evidence="8 9">SN-593</strain>
    </source>
</reference>
<feature type="signal peptide" evidence="6">
    <location>
        <begin position="1"/>
        <end position="32"/>
    </location>
</feature>
<reference evidence="8 9" key="4">
    <citation type="journal article" date="2020" name="Sci. Rep.">
        <title>beta-carboline chemical signals induce reveromycin production through a LuxR family regulator in Streptomyces sp. SN-593.</title>
        <authorList>
            <person name="Panthee S."/>
            <person name="Kito N."/>
            <person name="Hayashi T."/>
            <person name="Shimizu T."/>
            <person name="Ishikawa J."/>
            <person name="Hamamoto H."/>
            <person name="Osada H."/>
            <person name="Takahashi S."/>
        </authorList>
    </citation>
    <scope>NUCLEOTIDE SEQUENCE [LARGE SCALE GENOMIC DNA]</scope>
    <source>
        <strain evidence="8 9">SN-593</strain>
    </source>
</reference>
<dbReference type="PANTHER" id="PTHR47359">
    <property type="entry name" value="PEPTIDOGLYCAN DL-ENDOPEPTIDASE CWLO"/>
    <property type="match status" value="1"/>
</dbReference>
<keyword evidence="9" id="KW-1185">Reference proteome</keyword>
<keyword evidence="3" id="KW-0378">Hydrolase</keyword>
<gene>
    <name evidence="8" type="ORF">RVR_6925</name>
</gene>
<keyword evidence="6" id="KW-0732">Signal</keyword>
<evidence type="ECO:0000256" key="3">
    <source>
        <dbReference type="ARBA" id="ARBA00022801"/>
    </source>
</evidence>
<dbReference type="AlphaFoldDB" id="A0A7U3VQQ1"/>
<keyword evidence="4" id="KW-0788">Thiol protease</keyword>
<dbReference type="InterPro" id="IPR000064">
    <property type="entry name" value="NLP_P60_dom"/>
</dbReference>
<dbReference type="Pfam" id="PF00877">
    <property type="entry name" value="NLPC_P60"/>
    <property type="match status" value="1"/>
</dbReference>
<evidence type="ECO:0000256" key="5">
    <source>
        <dbReference type="SAM" id="MobiDB-lite"/>
    </source>
</evidence>
<keyword evidence="2" id="KW-0645">Protease</keyword>
<dbReference type="Proteomes" id="UP000595703">
    <property type="component" value="Chromosome"/>
</dbReference>
<reference evidence="8 9" key="2">
    <citation type="journal article" date="2011" name="J. Antibiot.">
        <title>Furaquinocins I and J: novel polyketide isoprenoid hybrid compounds from Streptomyces reveromyceticus SN-593.</title>
        <authorList>
            <person name="Panthee S."/>
            <person name="Takahashi S."/>
            <person name="Takagi H."/>
            <person name="Nogawa T."/>
            <person name="Oowada E."/>
            <person name="Uramoto M."/>
            <person name="Osada H."/>
        </authorList>
    </citation>
    <scope>NUCLEOTIDE SEQUENCE [LARGE SCALE GENOMIC DNA]</scope>
    <source>
        <strain evidence="8 9">SN-593</strain>
    </source>
</reference>
<dbReference type="PANTHER" id="PTHR47359:SF3">
    <property type="entry name" value="NLP_P60 DOMAIN-CONTAINING PROTEIN-RELATED"/>
    <property type="match status" value="1"/>
</dbReference>
<dbReference type="InterPro" id="IPR038765">
    <property type="entry name" value="Papain-like_cys_pep_sf"/>
</dbReference>
<evidence type="ECO:0000313" key="9">
    <source>
        <dbReference type="Proteomes" id="UP000595703"/>
    </source>
</evidence>
<accession>A0A7U3VQQ1</accession>